<dbReference type="InterPro" id="IPR036386">
    <property type="entry name" value="HscB_C_sf"/>
</dbReference>
<gene>
    <name evidence="4 6" type="primary">hscB</name>
    <name evidence="6" type="ORF">H0A76_02275</name>
</gene>
<dbReference type="GO" id="GO:0001671">
    <property type="term" value="F:ATPase activator activity"/>
    <property type="evidence" value="ECO:0007669"/>
    <property type="project" value="InterPro"/>
</dbReference>
<dbReference type="NCBIfam" id="TIGR00714">
    <property type="entry name" value="hscB"/>
    <property type="match status" value="1"/>
</dbReference>
<dbReference type="PROSITE" id="PS50076">
    <property type="entry name" value="DNAJ_2"/>
    <property type="match status" value="1"/>
</dbReference>
<evidence type="ECO:0000313" key="6">
    <source>
        <dbReference type="EMBL" id="NYT26835.1"/>
    </source>
</evidence>
<dbReference type="InterPro" id="IPR001623">
    <property type="entry name" value="DnaJ_domain"/>
</dbReference>
<dbReference type="EMBL" id="JACCHT010000001">
    <property type="protein sequence ID" value="NYT26835.1"/>
    <property type="molecule type" value="Genomic_DNA"/>
</dbReference>
<comment type="function">
    <text evidence="3 4">Co-chaperone involved in the maturation of iron-sulfur cluster-containing proteins. Seems to help targeting proteins to be folded toward HscA.</text>
</comment>
<dbReference type="InterPro" id="IPR036869">
    <property type="entry name" value="J_dom_sf"/>
</dbReference>
<dbReference type="SUPFAM" id="SSF47144">
    <property type="entry name" value="HSC20 (HSCB), C-terminal oligomerisation domain"/>
    <property type="match status" value="1"/>
</dbReference>
<organism evidence="6 7">
    <name type="scientific">Candidatus Thiodubiliella endoseptemdiera</name>
    <dbReference type="NCBI Taxonomy" id="2738886"/>
    <lineage>
        <taxon>Bacteria</taxon>
        <taxon>Pseudomonadati</taxon>
        <taxon>Pseudomonadota</taxon>
        <taxon>Gammaproteobacteria</taxon>
        <taxon>Candidatus Pseudothioglobaceae</taxon>
        <taxon>Candidatus Thiodubiliella</taxon>
    </lineage>
</organism>
<evidence type="ECO:0000256" key="1">
    <source>
        <dbReference type="ARBA" id="ARBA00010476"/>
    </source>
</evidence>
<evidence type="ECO:0000256" key="2">
    <source>
        <dbReference type="ARBA" id="ARBA00023186"/>
    </source>
</evidence>
<dbReference type="Gene3D" id="1.10.287.110">
    <property type="entry name" value="DnaJ domain"/>
    <property type="match status" value="1"/>
</dbReference>
<dbReference type="GO" id="GO:0051259">
    <property type="term" value="P:protein complex oligomerization"/>
    <property type="evidence" value="ECO:0007669"/>
    <property type="project" value="InterPro"/>
</dbReference>
<dbReference type="PANTHER" id="PTHR14021:SF15">
    <property type="entry name" value="IRON-SULFUR CLUSTER CO-CHAPERONE PROTEIN HSCB"/>
    <property type="match status" value="1"/>
</dbReference>
<dbReference type="InterPro" id="IPR004640">
    <property type="entry name" value="HscB"/>
</dbReference>
<dbReference type="GO" id="GO:0051087">
    <property type="term" value="F:protein-folding chaperone binding"/>
    <property type="evidence" value="ECO:0007669"/>
    <property type="project" value="InterPro"/>
</dbReference>
<proteinExistence type="inferred from homology"/>
<evidence type="ECO:0000313" key="7">
    <source>
        <dbReference type="Proteomes" id="UP000568751"/>
    </source>
</evidence>
<comment type="subunit">
    <text evidence="4">Interacts with HscA and stimulates its ATPase activity.</text>
</comment>
<dbReference type="GO" id="GO:0006457">
    <property type="term" value="P:protein folding"/>
    <property type="evidence" value="ECO:0007669"/>
    <property type="project" value="UniProtKB-UniRule"/>
</dbReference>
<dbReference type="InterPro" id="IPR009073">
    <property type="entry name" value="HscB_oligo_C"/>
</dbReference>
<evidence type="ECO:0000259" key="5">
    <source>
        <dbReference type="PROSITE" id="PS50076"/>
    </source>
</evidence>
<reference evidence="6 7" key="1">
    <citation type="submission" date="2020-05" db="EMBL/GenBank/DDBJ databases">
        <title>Horizontal transmission and recombination maintain forever young bacterial symbiont genomes.</title>
        <authorList>
            <person name="Russell S.L."/>
            <person name="Pepper-Tunick E."/>
            <person name="Svedberg J."/>
            <person name="Byrne A."/>
            <person name="Ruelas Castillo J."/>
            <person name="Vollmers C."/>
            <person name="Beinart R.A."/>
            <person name="Corbett-Detig R."/>
        </authorList>
    </citation>
    <scope>NUCLEOTIDE SEQUENCE [LARGE SCALE GENOMIC DNA]</scope>
    <source>
        <strain evidence="6">455</strain>
    </source>
</reference>
<protein>
    <recommendedName>
        <fullName evidence="4">Co-chaperone protein HscB homolog</fullName>
    </recommendedName>
</protein>
<name>A0A853F4W5_9GAMM</name>
<sequence>MQNYFELFSLSPDFAIDLSALEQTYQTQIAQYHPDKFATHGDKEKTIAVQNTSLINSAFDTLKSPLNRATYLLELQGINAFDEKDTQMDVGFLMAQIELRESLEAIKAEKDEIALDDFIEDISEKIKKNITQIQEFFKENNTNKIKNNVRELKFHTQLSAQASRLMDEWL</sequence>
<comment type="similarity">
    <text evidence="1 4">Belongs to the HscB family.</text>
</comment>
<dbReference type="SMART" id="SM00271">
    <property type="entry name" value="DnaJ"/>
    <property type="match status" value="1"/>
</dbReference>
<comment type="caution">
    <text evidence="6">The sequence shown here is derived from an EMBL/GenBank/DDBJ whole genome shotgun (WGS) entry which is preliminary data.</text>
</comment>
<dbReference type="RefSeq" id="WP_369178247.1">
    <property type="nucleotide sequence ID" value="NZ_OZ156463.1"/>
</dbReference>
<dbReference type="HAMAP" id="MF_00682">
    <property type="entry name" value="HscB"/>
    <property type="match status" value="1"/>
</dbReference>
<dbReference type="Proteomes" id="UP000568751">
    <property type="component" value="Unassembled WGS sequence"/>
</dbReference>
<dbReference type="GO" id="GO:0044571">
    <property type="term" value="P:[2Fe-2S] cluster assembly"/>
    <property type="evidence" value="ECO:0007669"/>
    <property type="project" value="InterPro"/>
</dbReference>
<feature type="domain" description="J" evidence="5">
    <location>
        <begin position="3"/>
        <end position="75"/>
    </location>
</feature>
<dbReference type="Pfam" id="PF07743">
    <property type="entry name" value="HSCB_C"/>
    <property type="match status" value="1"/>
</dbReference>
<dbReference type="Gene3D" id="1.20.1280.20">
    <property type="entry name" value="HscB, C-terminal domain"/>
    <property type="match status" value="1"/>
</dbReference>
<dbReference type="GO" id="GO:1990230">
    <property type="term" value="C:iron-sulfur cluster transfer complex"/>
    <property type="evidence" value="ECO:0007669"/>
    <property type="project" value="TreeGrafter"/>
</dbReference>
<evidence type="ECO:0000256" key="4">
    <source>
        <dbReference type="HAMAP-Rule" id="MF_00682"/>
    </source>
</evidence>
<keyword evidence="2 4" id="KW-0143">Chaperone</keyword>
<dbReference type="AlphaFoldDB" id="A0A853F4W5"/>
<dbReference type="SUPFAM" id="SSF46565">
    <property type="entry name" value="Chaperone J-domain"/>
    <property type="match status" value="1"/>
</dbReference>
<evidence type="ECO:0000256" key="3">
    <source>
        <dbReference type="ARBA" id="ARBA00025596"/>
    </source>
</evidence>
<dbReference type="PANTHER" id="PTHR14021">
    <property type="entry name" value="IRON-SULFUR CLUSTER CO-CHAPERONE PROTEIN HSCB"/>
    <property type="match status" value="1"/>
</dbReference>
<accession>A0A853F4W5</accession>